<dbReference type="Pfam" id="PF08044">
    <property type="entry name" value="DUF1707"/>
    <property type="match status" value="1"/>
</dbReference>
<evidence type="ECO:0000259" key="2">
    <source>
        <dbReference type="Pfam" id="PF08044"/>
    </source>
</evidence>
<feature type="compositionally biased region" description="Basic and acidic residues" evidence="1">
    <location>
        <begin position="11"/>
        <end position="24"/>
    </location>
</feature>
<dbReference type="EMBL" id="JACXYU010000005">
    <property type="protein sequence ID" value="MBD3932364.1"/>
    <property type="molecule type" value="Genomic_DNA"/>
</dbReference>
<accession>A0A927EYJ2</accession>
<evidence type="ECO:0000259" key="3">
    <source>
        <dbReference type="Pfam" id="PF09922"/>
    </source>
</evidence>
<protein>
    <submittedName>
        <fullName evidence="4">DUF1707 and DUF2154 domain-containing protein</fullName>
    </submittedName>
</protein>
<proteinExistence type="predicted"/>
<sequence length="210" mass="22629">MTDASRAPVPHPDHDPGLRASDADREAVAEVLREAAGDGRIDLSELHERLERTFEAKTYGELAPLTADLPGHRAPTAPPPPPSVDQPMVLKTGAGDITQTGHWEVPRRISAHSRMGSVKIDFSQAVCRVPEVALEVKAGMGDVTIVVPHGWSVRTHGVRAHVGSVRNKAVEPPAPGAPTLEVTGSLALGEVLVRYPNRWEQWLRRRDGGA</sequence>
<feature type="region of interest" description="Disordered" evidence="1">
    <location>
        <begin position="1"/>
        <end position="24"/>
    </location>
</feature>
<evidence type="ECO:0000313" key="4">
    <source>
        <dbReference type="EMBL" id="MBD3932364.1"/>
    </source>
</evidence>
<organism evidence="4 5">
    <name type="scientific">Streptomyces chumphonensis</name>
    <dbReference type="NCBI Taxonomy" id="1214925"/>
    <lineage>
        <taxon>Bacteria</taxon>
        <taxon>Bacillati</taxon>
        <taxon>Actinomycetota</taxon>
        <taxon>Actinomycetes</taxon>
        <taxon>Kitasatosporales</taxon>
        <taxon>Streptomycetaceae</taxon>
        <taxon>Streptomyces</taxon>
    </lineage>
</organism>
<gene>
    <name evidence="4" type="ORF">IF129_12475</name>
</gene>
<feature type="domain" description="DUF1707" evidence="2">
    <location>
        <begin position="18"/>
        <end position="70"/>
    </location>
</feature>
<feature type="domain" description="Cell wall-active antibiotics response LiaF-like C-terminal" evidence="3">
    <location>
        <begin position="99"/>
        <end position="166"/>
    </location>
</feature>
<dbReference type="PANTHER" id="PTHR40763:SF4">
    <property type="entry name" value="DUF1707 DOMAIN-CONTAINING PROTEIN"/>
    <property type="match status" value="1"/>
</dbReference>
<reference evidence="4" key="1">
    <citation type="submission" date="2020-09" db="EMBL/GenBank/DDBJ databases">
        <title>Secondary metabolite and genome analysis of marine Streptomyces chumphonensis KK1-2T.</title>
        <authorList>
            <person name="Phongsopitanun W."/>
            <person name="Kanchanasin P."/>
            <person name="Pittayakhajonwut P."/>
            <person name="Suwanborirux K."/>
            <person name="Tanasupawat S."/>
        </authorList>
    </citation>
    <scope>NUCLEOTIDE SEQUENCE</scope>
    <source>
        <strain evidence="4">KK1-2</strain>
    </source>
</reference>
<evidence type="ECO:0000313" key="5">
    <source>
        <dbReference type="Proteomes" id="UP000632289"/>
    </source>
</evidence>
<keyword evidence="5" id="KW-1185">Reference proteome</keyword>
<dbReference type="AlphaFoldDB" id="A0A927EYJ2"/>
<dbReference type="InterPro" id="IPR024425">
    <property type="entry name" value="LiaF-like_C"/>
</dbReference>
<dbReference type="RefSeq" id="WP_191209660.1">
    <property type="nucleotide sequence ID" value="NZ_BAABKL010000008.1"/>
</dbReference>
<comment type="caution">
    <text evidence="4">The sequence shown here is derived from an EMBL/GenBank/DDBJ whole genome shotgun (WGS) entry which is preliminary data.</text>
</comment>
<name>A0A927EYJ2_9ACTN</name>
<dbReference type="InterPro" id="IPR012551">
    <property type="entry name" value="DUF1707_SHOCT-like"/>
</dbReference>
<dbReference type="PANTHER" id="PTHR40763">
    <property type="entry name" value="MEMBRANE PROTEIN-RELATED"/>
    <property type="match status" value="1"/>
</dbReference>
<dbReference type="Pfam" id="PF09922">
    <property type="entry name" value="LiaF-like_C"/>
    <property type="match status" value="1"/>
</dbReference>
<dbReference type="Proteomes" id="UP000632289">
    <property type="component" value="Unassembled WGS sequence"/>
</dbReference>
<evidence type="ECO:0000256" key="1">
    <source>
        <dbReference type="SAM" id="MobiDB-lite"/>
    </source>
</evidence>